<evidence type="ECO:0000313" key="2">
    <source>
        <dbReference type="Proteomes" id="UP000076532"/>
    </source>
</evidence>
<keyword evidence="2" id="KW-1185">Reference proteome</keyword>
<evidence type="ECO:0000313" key="1">
    <source>
        <dbReference type="EMBL" id="KZP27721.1"/>
    </source>
</evidence>
<name>A0A166QZ21_9AGAM</name>
<protein>
    <submittedName>
        <fullName evidence="1">Uncharacterized protein</fullName>
    </submittedName>
</protein>
<accession>A0A166QZ21</accession>
<proteinExistence type="predicted"/>
<dbReference type="OrthoDB" id="3246627at2759"/>
<gene>
    <name evidence="1" type="ORF">FIBSPDRAFT_908853</name>
</gene>
<sequence>MKDKGVYTNQAQALAQNLVINGVLISKVNDIIQVTGQTLGVNINGQMSTRTVSRTIIEGLVAANVQAVHKVIPADGEITYFELEAHCVAGDGTTHKHQNYEGKMLYLKVPTYQSDDLGTTQLAHHALGVTSAFDHKSVTQLLGWKSVVGDMFDICNKCRTLIGEEPSSEPADPDIFPAKSVGAMSDHAADQKDLFGAKCSDWQTEADHRLRGKHTVLEMDLIELLQVITEVRGITAWNSLSEEEQDNQQALAHVCVISRIGNDTYDSLGPEEKRIVNLFIHMGCCMHKEMNSGKGSNSFMMKSWDEAEIPGPIKLMNCNNAAAAGINGMSWAKQRALEVSGAGGVKATSLAGEILHHKDDKKGQHDSLQVFLLQRLGYNMYASHGLAATELITHLGIYKEFLEQVPLSDVPTLTELPVLSLYSQTISIPYMIHVQGDPTTMHDKVKAHCQAIIDNPDLIIATDASHEMATLFGHIWDRLDTFYAVQQMKNTMPHLRDALKSFFTGALYGIVATCTAVERDRAWMPPTNDPCEGLRAPNGSLDQFNGRKMFKKNDTQAFMDACFDTEHHKYIIEAARTLEGNQRETNRYTEQANNNKARRTALKMKKTAAQAALDAKLLLLKVELDPQQIHKLPGGNAGLDLQLEWHRRFDDQIPLKSHITTKAKKIEALKATINHHNTKELPLEDFTAQLAAIEEEEDQEDQEDDDELYHK</sequence>
<organism evidence="1 2">
    <name type="scientific">Athelia psychrophila</name>
    <dbReference type="NCBI Taxonomy" id="1759441"/>
    <lineage>
        <taxon>Eukaryota</taxon>
        <taxon>Fungi</taxon>
        <taxon>Dikarya</taxon>
        <taxon>Basidiomycota</taxon>
        <taxon>Agaricomycotina</taxon>
        <taxon>Agaricomycetes</taxon>
        <taxon>Agaricomycetidae</taxon>
        <taxon>Atheliales</taxon>
        <taxon>Atheliaceae</taxon>
        <taxon>Athelia</taxon>
    </lineage>
</organism>
<dbReference type="AlphaFoldDB" id="A0A166QZ21"/>
<dbReference type="STRING" id="436010.A0A166QZ21"/>
<dbReference type="EMBL" id="KV417507">
    <property type="protein sequence ID" value="KZP27721.1"/>
    <property type="molecule type" value="Genomic_DNA"/>
</dbReference>
<reference evidence="1 2" key="1">
    <citation type="journal article" date="2016" name="Mol. Biol. Evol.">
        <title>Comparative Genomics of Early-Diverging Mushroom-Forming Fungi Provides Insights into the Origins of Lignocellulose Decay Capabilities.</title>
        <authorList>
            <person name="Nagy L.G."/>
            <person name="Riley R."/>
            <person name="Tritt A."/>
            <person name="Adam C."/>
            <person name="Daum C."/>
            <person name="Floudas D."/>
            <person name="Sun H."/>
            <person name="Yadav J.S."/>
            <person name="Pangilinan J."/>
            <person name="Larsson K.H."/>
            <person name="Matsuura K."/>
            <person name="Barry K."/>
            <person name="Labutti K."/>
            <person name="Kuo R."/>
            <person name="Ohm R.A."/>
            <person name="Bhattacharya S.S."/>
            <person name="Shirouzu T."/>
            <person name="Yoshinaga Y."/>
            <person name="Martin F.M."/>
            <person name="Grigoriev I.V."/>
            <person name="Hibbett D.S."/>
        </authorList>
    </citation>
    <scope>NUCLEOTIDE SEQUENCE [LARGE SCALE GENOMIC DNA]</scope>
    <source>
        <strain evidence="1 2">CBS 109695</strain>
    </source>
</reference>
<dbReference type="Proteomes" id="UP000076532">
    <property type="component" value="Unassembled WGS sequence"/>
</dbReference>